<dbReference type="GO" id="GO:0005634">
    <property type="term" value="C:nucleus"/>
    <property type="evidence" value="ECO:0007669"/>
    <property type="project" value="TreeGrafter"/>
</dbReference>
<feature type="compositionally biased region" description="Polar residues" evidence="1">
    <location>
        <begin position="510"/>
        <end position="519"/>
    </location>
</feature>
<dbReference type="PROSITE" id="PS00973">
    <property type="entry name" value="USP_2"/>
    <property type="match status" value="1"/>
</dbReference>
<dbReference type="GO" id="GO:0016579">
    <property type="term" value="P:protein deubiquitination"/>
    <property type="evidence" value="ECO:0007669"/>
    <property type="project" value="InterPro"/>
</dbReference>
<feature type="region of interest" description="Disordered" evidence="1">
    <location>
        <begin position="534"/>
        <end position="671"/>
    </location>
</feature>
<dbReference type="PROSITE" id="PS50235">
    <property type="entry name" value="USP_3"/>
    <property type="match status" value="1"/>
</dbReference>
<organism evidence="3 4">
    <name type="scientific">Catharus ustulatus</name>
    <name type="common">Russet-backed thrush</name>
    <name type="synonym">Hylocichla ustulatus</name>
    <dbReference type="NCBI Taxonomy" id="91951"/>
    <lineage>
        <taxon>Eukaryota</taxon>
        <taxon>Metazoa</taxon>
        <taxon>Chordata</taxon>
        <taxon>Craniata</taxon>
        <taxon>Vertebrata</taxon>
        <taxon>Euteleostomi</taxon>
        <taxon>Archelosauria</taxon>
        <taxon>Archosauria</taxon>
        <taxon>Dinosauria</taxon>
        <taxon>Saurischia</taxon>
        <taxon>Theropoda</taxon>
        <taxon>Coelurosauria</taxon>
        <taxon>Aves</taxon>
        <taxon>Neognathae</taxon>
        <taxon>Neoaves</taxon>
        <taxon>Telluraves</taxon>
        <taxon>Australaves</taxon>
        <taxon>Passeriformes</taxon>
        <taxon>Turdidae</taxon>
        <taxon>Catharus</taxon>
    </lineage>
</organism>
<evidence type="ECO:0000313" key="3">
    <source>
        <dbReference type="Ensembl" id="ENSCUSP00005016593.1"/>
    </source>
</evidence>
<evidence type="ECO:0000313" key="4">
    <source>
        <dbReference type="Proteomes" id="UP000694563"/>
    </source>
</evidence>
<dbReference type="Gene3D" id="3.90.70.10">
    <property type="entry name" value="Cysteine proteinases"/>
    <property type="match status" value="2"/>
</dbReference>
<reference evidence="3" key="1">
    <citation type="submission" date="2020-10" db="EMBL/GenBank/DDBJ databases">
        <title>Catharus ustulatus (Swainson's thrush) genome, bCatUst1, primary haplotype v2.</title>
        <authorList>
            <person name="Delmore K."/>
            <person name="Vafadar M."/>
            <person name="Formenti G."/>
            <person name="Chow W."/>
            <person name="Pelan S."/>
            <person name="Howe K."/>
            <person name="Rhie A."/>
            <person name="Mountcastle J."/>
            <person name="Haase B."/>
            <person name="Fedrigo O."/>
            <person name="Jarvis E.D."/>
        </authorList>
    </citation>
    <scope>NUCLEOTIDE SEQUENCE [LARGE SCALE GENOMIC DNA]</scope>
</reference>
<dbReference type="InterPro" id="IPR001394">
    <property type="entry name" value="Peptidase_C19_UCH"/>
</dbReference>
<dbReference type="InterPro" id="IPR038765">
    <property type="entry name" value="Papain-like_cys_pep_sf"/>
</dbReference>
<feature type="compositionally biased region" description="Basic and acidic residues" evidence="1">
    <location>
        <begin position="3274"/>
        <end position="3285"/>
    </location>
</feature>
<name>A0A8C3UNG0_CATUS</name>
<dbReference type="GO" id="GO:0005829">
    <property type="term" value="C:cytosol"/>
    <property type="evidence" value="ECO:0007669"/>
    <property type="project" value="TreeGrafter"/>
</dbReference>
<dbReference type="InterPro" id="IPR021905">
    <property type="entry name" value="DUF3517"/>
</dbReference>
<dbReference type="InterPro" id="IPR018200">
    <property type="entry name" value="USP_CS"/>
</dbReference>
<dbReference type="PANTHER" id="PTHR24006:SF827">
    <property type="entry name" value="UBIQUITIN CARBOXYL-TERMINAL HYDROLASE 34"/>
    <property type="match status" value="1"/>
</dbReference>
<dbReference type="GO" id="GO:0004843">
    <property type="term" value="F:cysteine-type deubiquitinase activity"/>
    <property type="evidence" value="ECO:0007669"/>
    <property type="project" value="InterPro"/>
</dbReference>
<dbReference type="PANTHER" id="PTHR24006">
    <property type="entry name" value="UBIQUITIN CARBOXYL-TERMINAL HYDROLASE"/>
    <property type="match status" value="1"/>
</dbReference>
<feature type="compositionally biased region" description="Low complexity" evidence="1">
    <location>
        <begin position="556"/>
        <end position="575"/>
    </location>
</feature>
<dbReference type="InterPro" id="IPR050164">
    <property type="entry name" value="Peptidase_C19"/>
</dbReference>
<feature type="compositionally biased region" description="Basic and acidic residues" evidence="1">
    <location>
        <begin position="3361"/>
        <end position="3385"/>
    </location>
</feature>
<dbReference type="Ensembl" id="ENSCUST00005017229.1">
    <property type="protein sequence ID" value="ENSCUSP00005016593.1"/>
    <property type="gene ID" value="ENSCUSG00005010376.1"/>
</dbReference>
<feature type="domain" description="USP" evidence="2">
    <location>
        <begin position="1880"/>
        <end position="2189"/>
    </location>
</feature>
<reference evidence="3" key="2">
    <citation type="submission" date="2025-08" db="UniProtKB">
        <authorList>
            <consortium name="Ensembl"/>
        </authorList>
    </citation>
    <scope>IDENTIFICATION</scope>
</reference>
<feature type="compositionally biased region" description="Basic and acidic residues" evidence="1">
    <location>
        <begin position="3295"/>
        <end position="3314"/>
    </location>
</feature>
<sequence length="3476" mass="395779">LCNKCGKPLSFLSDIEGGDALQLRKEHALKIFAYINSWTQRQCLCCFKEYKHLEIFNQVVCALINLVIAQVQTLRDQLCKHCTINIDSTWPEQSNHADEPLNVERESHEEENGERQKPLEKKFDSTRTCILSEEEPAKNTDAFSLWSTDEKEKLLLCVAKIFQIQFPLYTAYKHNTHPTIEDISAQESNILGAFCDMNDVEVPLHLLRYVCLFCGKNGLSLMKDCFEYGSPETLPFLIAHAFITVVSNIRIWLHIPAVMQHIIPFRTYVIRYLCKLSDQELRQSAARNMADLMWSTVKEPLDTALCFDKESLDLAFKYFMSPTLTMRLAGLSQITIILCFHSFFISRSIAKELADWLISNNIVEHIFGPNLHIEIIKQCQVILNFLAAEGRLSTQHIDCIWAAAQLKHCSRYIHDLFPSLIKNLDPVPLRHLLNLVSTLHPSAHTEQTLYLASMLIKALWNNALAAKAQLSKQSSFASLLSTNLPMGNKKGEWFSSRSGRSPAASPQSSDNSDTHQSGGSDIEMEEQLINRTKHVQQRLSDTEESMQGSSDETANSGEDGSSGPGSSSGHSDGSSNEANSSHASQSAGSPGSEVQSEDIADIEALKEEDDEEEEDRSHNAQKSSRSTDLRGRKLESQTGICLGDAPGPAERSGASNGAGKEHVFNTDTVPPVDNRIRMLDACSHAEDAEQDMAGEMSTAHISQGSQDSCITHTGDFLGETIGNELFNCRQFIGPQHHHHHHHHHHDGHMVDDMLSADDVSCSSSQVSAKSEKNMADFDGEESGCEEELVQINSHAELTSHLQQHLPNLASIYHEHLSQGPAVHKHQYNSNAVTDINLDNVCKKGNTLLWDLVQDEDAIHLSEGLINEAEKLLCSLVCWFTDRQIRMRFIEGCLENLANNRSVVVSLRLLPKLFGTFQQFGSSYDTHWITMWAEKELNMMKLFFDNLVHYIQAVREGRHKHALYSHSAEVQVRLQFLTCVFSTLGSPDHFRLSLEQVDILWHCLVEDSECYDDALHWFLNQVRSKDQHAMGMETYKHLFLEKMPQLKPETISMTGLNLFQHLCNLARLATSAYDGGSNSELCGMDQFWGIALRAQSGDVSRAAIQYINSYYINGKTGLEKEQEFISKCMESLMIASSNLEQDSHSSLTIIERGLLMLKTHLEAFRRRFAYHLRQWQIEGTGISSHLKALSDKQSLPLRIVCQPAGLPDKMTIEMYPSDQVADLRAEVTHWYENLQKEQINQQAQLQEFGQSSRKGDFPGGLMGPVRMISSGHELTTDYDEKTLHELGFKDMQMVFVSLGAPRRERKGEGVQLPASCLPPPQKDNIPMLLLLQEPHLTTLFDLLEMLASFKPPSGEVAMEDSESARCEELHLHAENLSRRVWELLMLLPTCPNMLQAFQNISDEQGNDGFSWKDLLRIKSAHKLLYALEIIEALGKPNRRIRRESTGSYSDLYPDSDDSSEDQIENSKNTWSCKFVAAGGLQQLLEIFNSGILEPKEQESWTVWQLDCLACLLKLICQFAVDPSDLDLAYHDVFAWSGVAESHRKRTWPGKSRKTTSDHVKGLHIPRLTEVFLVLVQGTSLIQRLMSVAYTYDNLAPRVLKAQSDHRSRHEVTHYSMWLLVSWAHCCSLVKSSLADSDHLQDWLKKLTLLIPETAVRHESCNGLYKLSLSGLDGGDSINRSFLLLAASTLLKFLPDAQALKPIRIEDYEEETVLRPGCKEYFWLLCKLIDNIHVKDASQTTLLDLDALARHLADCIRSREILDHQDGNIEDDGLTGLLRLATSVIKHKPPFKFSREGQEFLRDIFNLLFLLPSLKDRQQPKCKSHSSRAAAYDLLVEMVKGSVENYRLLHNWVMAQHMQSSHAPYKWDYWPHDDVRAECRFVGLTNLGATCYLASTIQQLYMIPEARQAIFTAKYSEDMKHKTTLLELQKMFTYLMVGVKKSNLFIHSQKNTVKSLFGGVITNNVVSLDCEHVSQTAEEFYTVRCQVADMKNIYESLDEVTIKDTLEGDNMYTCSHCGKKVRAEKRACFKKLPRILSFNTMRYTFNMVTMMKEKVNTHFSFPLRLDMTPYTEDFLMGKNDRKEGFKEDGGYLKETESYEYDLIGVTVHTGTADGGHYYSFIRDIVNPHAYKNNKWYLFNDAEVKPFDSAQLASECFGGEMTTKTYDSVTDKFMDFSFEKTHSAYMLFYKRMEPEEENGKDYKFDVSSELLEWIWHDNMQFLQDKNIFEHTYFGFMWQLCSSIPSTLPDPKAVSLMTAKLAYSLIIVTSISLQTLISCKKEDWTRASWFLDRMADDDWWPMQILIKCPNQIVRQMFQRLCIHVIQRLRPVHAHLYLQPGMEDCSDDMDGPVEDIGSRSCVTRFVKTLLSIMEHGVKPHSKHLTEYFAFLYEFAKMGEEESQFLLSLQAISTMVHFYMGTKGPENPQVEVLSEEEGEEEEEEEDILSLAEEKYRPAALEKMIALIALLVEQSRSERHLTLSQNDMAALTGGKGFPFLFQHIRDGINIRQTCNLIFSLCRYNNRLAEHIKLDVFPFSALQAANPFFKLLTMLMEFAGGPPGMPPFASYILQRIWEVIEYNPSQCLDWLAVQTPRNKLAHSWVLQNMENWVERFLLAHNYPRVRTSAAYLLVSLIPSNSFRQMFRSTRSLHIPTRDLPLSPDTTVVLHQVYNVLLGLLSRAKLYVDAAVHGTTKLVPYFSFMTYCLISKTEKLMFSTYFMDLWNLFQPKLSEPAIATNHNKQALLSFWYNVCVDCPENVRLIVQNPVVTKNIAFNYILADHDDQDVVLFNRGMLPAYYGILRLCCEQSPAFTRQLASHQNIQWAFKNLTPHASQYPGAVEELFNLMQLFVAQRPDMREEEIEDIKQFKKTTISCYLRCLDGRSCWTTLISAFRILLESDEDRLLVVFNRGLILMTESFNTLHMMYHEATACHVTGDLVELLSIFLSVLKSTRPYLQRKDVKQALIQWQERIEFAHKLLTLLNSYSPPELRNACIDVLKELVLLSPHDFLHTLVPFLQHNHCTYHHSNIPMSLGPYFPCRENLKLIGGKSNIRPPRPELNMCLLPTMVEANKGKDDVYDRMLLDYFFSYHQFIHLLCRVAINCEKFTETLVKMSVLVAYEGLPLHLALFPKLWTELCQTQSAMSKNCVKLLCEDPVFAEYIKCILMDERTFLNNNIVYTFLTHFLLKVQGQVFSEANCANLINTLITNLINQYQSLESDFSNQRVEISKASSTLNGDLRALALLLSVHTPKQLNSALIPTLQDLLDKCRACQQQRNSLQEQEAKERKTKDDEGATPVKRRRVSSDEEHTVDIGDIKAEPREALTPTSTSDNETRDSSIIDPGTEQDPPSPENSSVKEYRMEVPSSFSEEQHAEEQPGNGKFEECKEFKDLQASKDSMGAEEDSEFPSTSISAVLSDLADLRSCDGQALPSQDPETNLSISCGHSRGLFSHMQQHDILDILCRTIESTIHVVTRISGKGNQAAS</sequence>
<keyword evidence="4" id="KW-1185">Reference proteome</keyword>
<gene>
    <name evidence="3" type="primary">USP34</name>
</gene>
<feature type="region of interest" description="Disordered" evidence="1">
    <location>
        <begin position="92"/>
        <end position="120"/>
    </location>
</feature>
<dbReference type="InterPro" id="IPR028889">
    <property type="entry name" value="USP"/>
</dbReference>
<feature type="compositionally biased region" description="Low complexity" evidence="1">
    <location>
        <begin position="495"/>
        <end position="509"/>
    </location>
</feature>
<dbReference type="Proteomes" id="UP000694563">
    <property type="component" value="Chromosome 3"/>
</dbReference>
<evidence type="ECO:0000256" key="1">
    <source>
        <dbReference type="SAM" id="MobiDB-lite"/>
    </source>
</evidence>
<protein>
    <submittedName>
        <fullName evidence="3">Ubiquitin specific peptidase 34</fullName>
    </submittedName>
</protein>
<accession>A0A8C3UNG0</accession>
<feature type="compositionally biased region" description="Polar residues" evidence="1">
    <location>
        <begin position="545"/>
        <end position="555"/>
    </location>
</feature>
<proteinExistence type="predicted"/>
<feature type="compositionally biased region" description="Polar residues" evidence="1">
    <location>
        <begin position="576"/>
        <end position="594"/>
    </location>
</feature>
<feature type="compositionally biased region" description="Acidic residues" evidence="1">
    <location>
        <begin position="595"/>
        <end position="614"/>
    </location>
</feature>
<dbReference type="SUPFAM" id="SSF54001">
    <property type="entry name" value="Cysteine proteinases"/>
    <property type="match status" value="1"/>
</dbReference>
<reference evidence="3" key="3">
    <citation type="submission" date="2025-09" db="UniProtKB">
        <authorList>
            <consortium name="Ensembl"/>
        </authorList>
    </citation>
    <scope>IDENTIFICATION</scope>
</reference>
<feature type="compositionally biased region" description="Basic and acidic residues" evidence="1">
    <location>
        <begin position="625"/>
        <end position="635"/>
    </location>
</feature>
<feature type="compositionally biased region" description="Basic and acidic residues" evidence="1">
    <location>
        <begin position="95"/>
        <end position="120"/>
    </location>
</feature>
<dbReference type="CDD" id="cd02659">
    <property type="entry name" value="peptidase_C19C"/>
    <property type="match status" value="1"/>
</dbReference>
<evidence type="ECO:0000259" key="2">
    <source>
        <dbReference type="PROSITE" id="PS50235"/>
    </source>
</evidence>
<dbReference type="Pfam" id="PF12030">
    <property type="entry name" value="DUF3517"/>
    <property type="match status" value="1"/>
</dbReference>
<feature type="region of interest" description="Disordered" evidence="1">
    <location>
        <begin position="491"/>
        <end position="520"/>
    </location>
</feature>
<dbReference type="Pfam" id="PF00443">
    <property type="entry name" value="UCH"/>
    <property type="match status" value="1"/>
</dbReference>
<feature type="region of interest" description="Disordered" evidence="1">
    <location>
        <begin position="3270"/>
        <end position="3401"/>
    </location>
</feature>
<dbReference type="PROSITE" id="PS00972">
    <property type="entry name" value="USP_1"/>
    <property type="match status" value="1"/>
</dbReference>